<gene>
    <name evidence="8" type="ORF">CB0940_01109</name>
    <name evidence="9" type="ORF">RHO25_001144</name>
</gene>
<evidence type="ECO:0000313" key="9">
    <source>
        <dbReference type="EMBL" id="WPA96537.1"/>
    </source>
</evidence>
<evidence type="ECO:0000256" key="5">
    <source>
        <dbReference type="ARBA" id="ARBA00023242"/>
    </source>
</evidence>
<evidence type="ECO:0000313" key="11">
    <source>
        <dbReference type="Proteomes" id="UP001302367"/>
    </source>
</evidence>
<dbReference type="OrthoDB" id="5226580at2759"/>
<evidence type="ECO:0000259" key="7">
    <source>
        <dbReference type="PROSITE" id="PS00463"/>
    </source>
</evidence>
<feature type="compositionally biased region" description="Polar residues" evidence="6">
    <location>
        <begin position="74"/>
        <end position="88"/>
    </location>
</feature>
<keyword evidence="2" id="KW-0805">Transcription regulation</keyword>
<keyword evidence="4" id="KW-0804">Transcription</keyword>
<keyword evidence="3" id="KW-0238">DNA-binding</keyword>
<dbReference type="InterPro" id="IPR051089">
    <property type="entry name" value="prtT"/>
</dbReference>
<evidence type="ECO:0000256" key="2">
    <source>
        <dbReference type="ARBA" id="ARBA00023015"/>
    </source>
</evidence>
<dbReference type="GO" id="GO:0005634">
    <property type="term" value="C:nucleus"/>
    <property type="evidence" value="ECO:0007669"/>
    <property type="project" value="UniProtKB-SubCell"/>
</dbReference>
<evidence type="ECO:0000256" key="6">
    <source>
        <dbReference type="SAM" id="MobiDB-lite"/>
    </source>
</evidence>
<sequence>MESKATVRSCTTCHKAKARCVRRVGQEICERCARLKKECHAKEPILRRRKSIKTTRAAQLEKLESKIEHLVNALSSQQSNPPTRSDYGQLSPPASHVPSERAGPRGEISQELISSLCCDATEQDLESEEVSRNQSPTTNGAASNRLTAVTLSEAEHLLDRYQRLMSPGLPFVIIPTSVSAQELYKAKPVLLRAITTVALFHDLPRQRLLVKELIRDMSDRIMLKGEKSIDLLQAIIIFVAWSHPHVFLNRQTNNMLYLAMAMVADMGLGRQPHSNAIFGVELRAQSNEGHRILLGLFYFSSMLSSSFHRIDAMPFTRHMETCLRTLEQCRERESDCLLVQMVRLQQIMQSMCTADLTTVPAKVYTKALKADLDRVGQSDPSKGDNLLLRMQSLLAEIFLWEMTLNGLVEDRNVSLSSVLDDLYQCVSAVKAFVEAFFDIPPSLYLTLPFSVFAQFGHAFIVLTKLASLDIDGWDVKALNDHLNFSYVIEESARLFEEATRVGPDGIVLNNNALGKWPQRVLYMQSVYKSRFGEMAMGSSRSTTDVGKYTPGQDNFGHPTPPDDILNVDFFNYLDADFWSTVDFSTDLGFGTAGNGITAVS</sequence>
<dbReference type="GO" id="GO:0000976">
    <property type="term" value="F:transcription cis-regulatory region binding"/>
    <property type="evidence" value="ECO:0007669"/>
    <property type="project" value="TreeGrafter"/>
</dbReference>
<evidence type="ECO:0000313" key="10">
    <source>
        <dbReference type="Proteomes" id="UP000230605"/>
    </source>
</evidence>
<reference evidence="9 11" key="2">
    <citation type="submission" date="2023-09" db="EMBL/GenBank/DDBJ databases">
        <title>Complete-Gapless Cercospora beticola genome.</title>
        <authorList>
            <person name="Wyatt N.A."/>
            <person name="Spanner R.E."/>
            <person name="Bolton M.D."/>
        </authorList>
    </citation>
    <scope>NUCLEOTIDE SEQUENCE [LARGE SCALE GENOMIC DNA]</scope>
    <source>
        <strain evidence="9">Cb09-40</strain>
    </source>
</reference>
<dbReference type="GO" id="GO:0000981">
    <property type="term" value="F:DNA-binding transcription factor activity, RNA polymerase II-specific"/>
    <property type="evidence" value="ECO:0007669"/>
    <property type="project" value="InterPro"/>
</dbReference>
<evidence type="ECO:0000256" key="3">
    <source>
        <dbReference type="ARBA" id="ARBA00023125"/>
    </source>
</evidence>
<dbReference type="Gene3D" id="4.10.240.10">
    <property type="entry name" value="Zn(2)-C6 fungal-type DNA-binding domain"/>
    <property type="match status" value="1"/>
</dbReference>
<evidence type="ECO:0000256" key="1">
    <source>
        <dbReference type="ARBA" id="ARBA00004123"/>
    </source>
</evidence>
<name>A0A2G5IDW6_CERBT</name>
<feature type="region of interest" description="Disordered" evidence="6">
    <location>
        <begin position="74"/>
        <end position="105"/>
    </location>
</feature>
<dbReference type="GO" id="GO:0008270">
    <property type="term" value="F:zinc ion binding"/>
    <property type="evidence" value="ECO:0007669"/>
    <property type="project" value="InterPro"/>
</dbReference>
<accession>A0A2G5IDW6</accession>
<dbReference type="CDD" id="cd12148">
    <property type="entry name" value="fungal_TF_MHR"/>
    <property type="match status" value="1"/>
</dbReference>
<dbReference type="InterPro" id="IPR001138">
    <property type="entry name" value="Zn2Cys6_DnaBD"/>
</dbReference>
<dbReference type="PANTHER" id="PTHR31845">
    <property type="entry name" value="FINGER DOMAIN PROTEIN, PUTATIVE-RELATED"/>
    <property type="match status" value="1"/>
</dbReference>
<proteinExistence type="predicted"/>
<dbReference type="EMBL" id="LKMD01000100">
    <property type="protein sequence ID" value="PIB02673.1"/>
    <property type="molecule type" value="Genomic_DNA"/>
</dbReference>
<keyword evidence="11" id="KW-1185">Reference proteome</keyword>
<evidence type="ECO:0000256" key="4">
    <source>
        <dbReference type="ARBA" id="ARBA00023163"/>
    </source>
</evidence>
<dbReference type="SUPFAM" id="SSF57701">
    <property type="entry name" value="Zn2/Cys6 DNA-binding domain"/>
    <property type="match status" value="1"/>
</dbReference>
<dbReference type="AlphaFoldDB" id="A0A2G5IDW6"/>
<dbReference type="Proteomes" id="UP001302367">
    <property type="component" value="Chromosome 1"/>
</dbReference>
<dbReference type="EMBL" id="CP134184">
    <property type="protein sequence ID" value="WPA96537.1"/>
    <property type="molecule type" value="Genomic_DNA"/>
</dbReference>
<dbReference type="PANTHER" id="PTHR31845:SF10">
    <property type="entry name" value="ZN(II)2CYS6 TRANSCRIPTION FACTOR (EUROFUNG)"/>
    <property type="match status" value="1"/>
</dbReference>
<organism evidence="8 10">
    <name type="scientific">Cercospora beticola</name>
    <name type="common">Sugarbeet leaf spot fungus</name>
    <dbReference type="NCBI Taxonomy" id="122368"/>
    <lineage>
        <taxon>Eukaryota</taxon>
        <taxon>Fungi</taxon>
        <taxon>Dikarya</taxon>
        <taxon>Ascomycota</taxon>
        <taxon>Pezizomycotina</taxon>
        <taxon>Dothideomycetes</taxon>
        <taxon>Dothideomycetidae</taxon>
        <taxon>Mycosphaerellales</taxon>
        <taxon>Mycosphaerellaceae</taxon>
        <taxon>Cercospora</taxon>
    </lineage>
</organism>
<keyword evidence="5" id="KW-0539">Nucleus</keyword>
<feature type="domain" description="Zn(2)-C6 fungal-type" evidence="7">
    <location>
        <begin position="9"/>
        <end position="39"/>
    </location>
</feature>
<reference evidence="8 10" key="1">
    <citation type="submission" date="2015-10" db="EMBL/GenBank/DDBJ databases">
        <title>The cercosporin biosynthetic gene cluster was horizontally transferred to several fungal lineages and shown to be expanded in Cercospora beticola based on microsynteny with recipient genomes.</title>
        <authorList>
            <person name="De Jonge R."/>
            <person name="Ebert M.K."/>
            <person name="Suttle J.C."/>
            <person name="Jurick Ii W.M."/>
            <person name="Secor G.A."/>
            <person name="Thomma B.P."/>
            <person name="Van De Peer Y."/>
            <person name="Bolton M.D."/>
        </authorList>
    </citation>
    <scope>NUCLEOTIDE SEQUENCE [LARGE SCALE GENOMIC DNA]</scope>
    <source>
        <strain evidence="8 10">09-40</strain>
    </source>
</reference>
<dbReference type="PROSITE" id="PS00463">
    <property type="entry name" value="ZN2_CY6_FUNGAL_1"/>
    <property type="match status" value="1"/>
</dbReference>
<dbReference type="Proteomes" id="UP000230605">
    <property type="component" value="Chromosome 1"/>
</dbReference>
<dbReference type="CDD" id="cd00067">
    <property type="entry name" value="GAL4"/>
    <property type="match status" value="1"/>
</dbReference>
<protein>
    <recommendedName>
        <fullName evidence="7">Zn(2)-C6 fungal-type domain-containing protein</fullName>
    </recommendedName>
</protein>
<evidence type="ECO:0000313" key="8">
    <source>
        <dbReference type="EMBL" id="PIB02673.1"/>
    </source>
</evidence>
<dbReference type="InterPro" id="IPR036864">
    <property type="entry name" value="Zn2-C6_fun-type_DNA-bd_sf"/>
</dbReference>
<comment type="subcellular location">
    <subcellularLocation>
        <location evidence="1">Nucleus</location>
    </subcellularLocation>
</comment>